<gene>
    <name evidence="2" type="ORF">ENSA5_38130</name>
</gene>
<dbReference type="Pfam" id="PF09937">
    <property type="entry name" value="DUF2169"/>
    <property type="match status" value="1"/>
</dbReference>
<dbReference type="InterPro" id="IPR018683">
    <property type="entry name" value="DUF2169"/>
</dbReference>
<evidence type="ECO:0000313" key="3">
    <source>
        <dbReference type="Proteomes" id="UP000237968"/>
    </source>
</evidence>
<evidence type="ECO:0000313" key="2">
    <source>
        <dbReference type="EMBL" id="PRP95530.1"/>
    </source>
</evidence>
<name>A0A2S9XS08_9BACT</name>
<evidence type="ECO:0000259" key="1">
    <source>
        <dbReference type="Pfam" id="PF09937"/>
    </source>
</evidence>
<feature type="domain" description="DUF2169" evidence="1">
    <location>
        <begin position="20"/>
        <end position="300"/>
    </location>
</feature>
<reference evidence="2 3" key="1">
    <citation type="submission" date="2018-03" db="EMBL/GenBank/DDBJ databases">
        <title>Draft Genome Sequences of the Obligatory Marine Myxobacteria Enhygromyxa salina SWB005.</title>
        <authorList>
            <person name="Poehlein A."/>
            <person name="Moghaddam J.A."/>
            <person name="Harms H."/>
            <person name="Alanjari M."/>
            <person name="Koenig G.M."/>
            <person name="Daniel R."/>
            <person name="Schaeberle T.F."/>
        </authorList>
    </citation>
    <scope>NUCLEOTIDE SEQUENCE [LARGE SCALE GENOMIC DNA]</scope>
    <source>
        <strain evidence="2 3">SWB005</strain>
    </source>
</reference>
<dbReference type="Proteomes" id="UP000237968">
    <property type="component" value="Unassembled WGS sequence"/>
</dbReference>
<accession>A0A2S9XS08</accession>
<dbReference type="OrthoDB" id="233093at2"/>
<comment type="caution">
    <text evidence="2">The sequence shown here is derived from an EMBL/GenBank/DDBJ whole genome shotgun (WGS) entry which is preliminary data.</text>
</comment>
<dbReference type="EMBL" id="PVNK01000168">
    <property type="protein sequence ID" value="PRP95530.1"/>
    <property type="molecule type" value="Genomic_DNA"/>
</dbReference>
<keyword evidence="3" id="KW-1185">Reference proteome</keyword>
<protein>
    <recommendedName>
        <fullName evidence="1">DUF2169 domain-containing protein</fullName>
    </recommendedName>
</protein>
<dbReference type="RefSeq" id="WP_106393139.1">
    <property type="nucleotide sequence ID" value="NZ_PVNK01000168.1"/>
</dbReference>
<sequence>MSVDNLSRWSHAAFPSYDRDGRDVLVVVVGATFDIPLPSTTAPRPSATQPAVPLEDRYFAHAGSSGLTQVAQTAYVRPGADVYVRGSIRCEHPLTARELRLEVGELCLESWVVGDRRWERSLSGWHATEPEPFEAMPIAWERCYGGPREGRNLVGCHPPRGELAGRPLPNFEAHGALIQTPKDRRDPVGFGPVPPQWQPRLGHAGTYDESWQRDRAPYWPENLDLRFFHAAPPRLRRGCLRGGEAIVLGGFLPGPARCFELPRVRMQLKYRAREGIRRRLMRVDGLEIDLDRETVTLYARHSIDLEDGLGKFEIATLRELQDWEADP</sequence>
<dbReference type="AlphaFoldDB" id="A0A2S9XS08"/>
<organism evidence="2 3">
    <name type="scientific">Enhygromyxa salina</name>
    <dbReference type="NCBI Taxonomy" id="215803"/>
    <lineage>
        <taxon>Bacteria</taxon>
        <taxon>Pseudomonadati</taxon>
        <taxon>Myxococcota</taxon>
        <taxon>Polyangia</taxon>
        <taxon>Nannocystales</taxon>
        <taxon>Nannocystaceae</taxon>
        <taxon>Enhygromyxa</taxon>
    </lineage>
</organism>
<proteinExistence type="predicted"/>